<name>A0ABR8DRF4_9NOSO</name>
<dbReference type="PROSITE" id="PS51257">
    <property type="entry name" value="PROKAR_LIPOPROTEIN"/>
    <property type="match status" value="1"/>
</dbReference>
<proteinExistence type="predicted"/>
<evidence type="ECO:0000313" key="1">
    <source>
        <dbReference type="EMBL" id="MBD2531708.1"/>
    </source>
</evidence>
<organism evidence="1 2">
    <name type="scientific">Nostoc flagelliforme FACHB-838</name>
    <dbReference type="NCBI Taxonomy" id="2692904"/>
    <lineage>
        <taxon>Bacteria</taxon>
        <taxon>Bacillati</taxon>
        <taxon>Cyanobacteriota</taxon>
        <taxon>Cyanophyceae</taxon>
        <taxon>Nostocales</taxon>
        <taxon>Nostocaceae</taxon>
        <taxon>Nostoc</taxon>
    </lineage>
</organism>
<dbReference type="Proteomes" id="UP000623440">
    <property type="component" value="Unassembled WGS sequence"/>
</dbReference>
<gene>
    <name evidence="1" type="ORF">H6G97_19760</name>
</gene>
<accession>A0ABR8DRF4</accession>
<reference evidence="1 2" key="1">
    <citation type="journal article" date="2020" name="ISME J.">
        <title>Comparative genomics reveals insights into cyanobacterial evolution and habitat adaptation.</title>
        <authorList>
            <person name="Chen M.Y."/>
            <person name="Teng W.K."/>
            <person name="Zhao L."/>
            <person name="Hu C.X."/>
            <person name="Zhou Y.K."/>
            <person name="Han B.P."/>
            <person name="Song L.R."/>
            <person name="Shu W.S."/>
        </authorList>
    </citation>
    <scope>NUCLEOTIDE SEQUENCE [LARGE SCALE GENOMIC DNA]</scope>
    <source>
        <strain evidence="1 2">FACHB-838</strain>
    </source>
</reference>
<sequence length="86" mass="10200">MSDRRLLVGTRSHIYYVFYSTLLASCREAMTERCELVAELFYSVRSTTGDLWLFCFVDISFKRQFRDKLCQIAKTFEHSIVTSTFY</sequence>
<comment type="caution">
    <text evidence="1">The sequence shown here is derived from an EMBL/GenBank/DDBJ whole genome shotgun (WGS) entry which is preliminary data.</text>
</comment>
<keyword evidence="2" id="KW-1185">Reference proteome</keyword>
<dbReference type="RefSeq" id="WP_190942382.1">
    <property type="nucleotide sequence ID" value="NZ_JACJSI010000039.1"/>
</dbReference>
<protein>
    <recommendedName>
        <fullName evidence="3">Transposase</fullName>
    </recommendedName>
</protein>
<evidence type="ECO:0000313" key="2">
    <source>
        <dbReference type="Proteomes" id="UP000623440"/>
    </source>
</evidence>
<evidence type="ECO:0008006" key="3">
    <source>
        <dbReference type="Google" id="ProtNLM"/>
    </source>
</evidence>
<dbReference type="EMBL" id="JACJSI010000039">
    <property type="protein sequence ID" value="MBD2531708.1"/>
    <property type="molecule type" value="Genomic_DNA"/>
</dbReference>